<evidence type="ECO:0000313" key="2">
    <source>
        <dbReference type="Proteomes" id="UP001211907"/>
    </source>
</evidence>
<dbReference type="AlphaFoldDB" id="A0AAD5ST99"/>
<dbReference type="Proteomes" id="UP001211907">
    <property type="component" value="Unassembled WGS sequence"/>
</dbReference>
<organism evidence="1 2">
    <name type="scientific">Physocladia obscura</name>
    <dbReference type="NCBI Taxonomy" id="109957"/>
    <lineage>
        <taxon>Eukaryota</taxon>
        <taxon>Fungi</taxon>
        <taxon>Fungi incertae sedis</taxon>
        <taxon>Chytridiomycota</taxon>
        <taxon>Chytridiomycota incertae sedis</taxon>
        <taxon>Chytridiomycetes</taxon>
        <taxon>Chytridiales</taxon>
        <taxon>Chytriomycetaceae</taxon>
        <taxon>Physocladia</taxon>
    </lineage>
</organism>
<feature type="non-terminal residue" evidence="1">
    <location>
        <position position="74"/>
    </location>
</feature>
<gene>
    <name evidence="1" type="ORF">HK100_006353</name>
</gene>
<evidence type="ECO:0000313" key="1">
    <source>
        <dbReference type="EMBL" id="KAJ3093921.1"/>
    </source>
</evidence>
<sequence length="74" mass="8613">MVLPTIMDLAYFDFGNDDWTDLWDIDDAGCSRQPALWRSYSCLVFLFVCVNTEYGLRLDRIINPVKYNGLWNVG</sequence>
<name>A0AAD5ST99_9FUNG</name>
<reference evidence="1" key="1">
    <citation type="submission" date="2020-05" db="EMBL/GenBank/DDBJ databases">
        <title>Phylogenomic resolution of chytrid fungi.</title>
        <authorList>
            <person name="Stajich J.E."/>
            <person name="Amses K."/>
            <person name="Simmons R."/>
            <person name="Seto K."/>
            <person name="Myers J."/>
            <person name="Bonds A."/>
            <person name="Quandt C.A."/>
            <person name="Barry K."/>
            <person name="Liu P."/>
            <person name="Grigoriev I."/>
            <person name="Longcore J.E."/>
            <person name="James T.Y."/>
        </authorList>
    </citation>
    <scope>NUCLEOTIDE SEQUENCE</scope>
    <source>
        <strain evidence="1">JEL0513</strain>
    </source>
</reference>
<keyword evidence="2" id="KW-1185">Reference proteome</keyword>
<protein>
    <submittedName>
        <fullName evidence="1">Uncharacterized protein</fullName>
    </submittedName>
</protein>
<comment type="caution">
    <text evidence="1">The sequence shown here is derived from an EMBL/GenBank/DDBJ whole genome shotgun (WGS) entry which is preliminary data.</text>
</comment>
<proteinExistence type="predicted"/>
<dbReference type="EMBL" id="JADGJH010002950">
    <property type="protein sequence ID" value="KAJ3093921.1"/>
    <property type="molecule type" value="Genomic_DNA"/>
</dbReference>
<accession>A0AAD5ST99</accession>